<evidence type="ECO:0000313" key="5">
    <source>
        <dbReference type="EMBL" id="KYF65933.1"/>
    </source>
</evidence>
<dbReference type="CDD" id="cd00610">
    <property type="entry name" value="OAT_like"/>
    <property type="match status" value="1"/>
</dbReference>
<evidence type="ECO:0000256" key="1">
    <source>
        <dbReference type="ARBA" id="ARBA00001933"/>
    </source>
</evidence>
<dbReference type="GO" id="GO:0042802">
    <property type="term" value="F:identical protein binding"/>
    <property type="evidence" value="ECO:0007669"/>
    <property type="project" value="TreeGrafter"/>
</dbReference>
<comment type="caution">
    <text evidence="5">The sequence shown here is derived from an EMBL/GenBank/DDBJ whole genome shotgun (WGS) entry which is preliminary data.</text>
</comment>
<dbReference type="PANTHER" id="PTHR11986:SF121">
    <property type="entry name" value="BLR3010 PROTEIN"/>
    <property type="match status" value="1"/>
</dbReference>
<reference evidence="5 6" key="1">
    <citation type="submission" date="2014-02" db="EMBL/GenBank/DDBJ databases">
        <title>The small core and large imbalanced accessory genome model reveals a collaborative survival strategy of Sorangium cellulosum strains in nature.</title>
        <authorList>
            <person name="Han K."/>
            <person name="Peng R."/>
            <person name="Blom J."/>
            <person name="Li Y.-Z."/>
        </authorList>
    </citation>
    <scope>NUCLEOTIDE SEQUENCE [LARGE SCALE GENOMIC DNA]</scope>
    <source>
        <strain evidence="5 6">So0008-312</strain>
    </source>
</reference>
<dbReference type="OrthoDB" id="9801834at2"/>
<dbReference type="InterPro" id="IPR005814">
    <property type="entry name" value="Aminotrans_3"/>
</dbReference>
<comment type="similarity">
    <text evidence="4">Belongs to the class-III pyridoxal-phosphate-dependent aminotransferase family.</text>
</comment>
<dbReference type="InterPro" id="IPR015422">
    <property type="entry name" value="PyrdxlP-dep_Trfase_small"/>
</dbReference>
<evidence type="ECO:0000256" key="2">
    <source>
        <dbReference type="ARBA" id="ARBA00022576"/>
    </source>
</evidence>
<dbReference type="PROSITE" id="PS00600">
    <property type="entry name" value="AA_TRANSFER_CLASS_3"/>
    <property type="match status" value="1"/>
</dbReference>
<dbReference type="GO" id="GO:0008483">
    <property type="term" value="F:transaminase activity"/>
    <property type="evidence" value="ECO:0007669"/>
    <property type="project" value="UniProtKB-KW"/>
</dbReference>
<name>A0A150QDE9_SORCE</name>
<dbReference type="InterPro" id="IPR049704">
    <property type="entry name" value="Aminotrans_3_PPA_site"/>
</dbReference>
<keyword evidence="2" id="KW-0808">Transferase</keyword>
<dbReference type="AlphaFoldDB" id="A0A150QDE9"/>
<evidence type="ECO:0000256" key="3">
    <source>
        <dbReference type="ARBA" id="ARBA00022898"/>
    </source>
</evidence>
<proteinExistence type="inferred from homology"/>
<dbReference type="GO" id="GO:0030170">
    <property type="term" value="F:pyridoxal phosphate binding"/>
    <property type="evidence" value="ECO:0007669"/>
    <property type="project" value="InterPro"/>
</dbReference>
<keyword evidence="3 4" id="KW-0663">Pyridoxal phosphate</keyword>
<dbReference type="Gene3D" id="3.40.640.10">
    <property type="entry name" value="Type I PLP-dependent aspartate aminotransferase-like (Major domain)"/>
    <property type="match status" value="1"/>
</dbReference>
<evidence type="ECO:0000313" key="6">
    <source>
        <dbReference type="Proteomes" id="UP000075260"/>
    </source>
</evidence>
<protein>
    <recommendedName>
        <fullName evidence="7">Aspartate aminotransferase family protein</fullName>
    </recommendedName>
</protein>
<dbReference type="Gene3D" id="3.90.1150.10">
    <property type="entry name" value="Aspartate Aminotransferase, domain 1"/>
    <property type="match status" value="1"/>
</dbReference>
<dbReference type="Proteomes" id="UP000075260">
    <property type="component" value="Unassembled WGS sequence"/>
</dbReference>
<evidence type="ECO:0000256" key="4">
    <source>
        <dbReference type="RuleBase" id="RU003560"/>
    </source>
</evidence>
<dbReference type="InterPro" id="IPR015421">
    <property type="entry name" value="PyrdxlP-dep_Trfase_major"/>
</dbReference>
<dbReference type="EMBL" id="JEMA01000788">
    <property type="protein sequence ID" value="KYF65933.1"/>
    <property type="molecule type" value="Genomic_DNA"/>
</dbReference>
<comment type="cofactor">
    <cofactor evidence="1">
        <name>pyridoxal 5'-phosphate</name>
        <dbReference type="ChEBI" id="CHEBI:597326"/>
    </cofactor>
</comment>
<sequence length="435" mass="47378">MDSHEDILRDGFDDYRAFVNPLIAQRARLAREPIRVVRAEGGLLVDSEGLAIEDFHGTQAFGHRNPAVASALRAFLDSDAPSWYPSRVNPFAGRLARRLCERAGHYDNVFFGCTGSDAVEASLKLARALTRKPVLVGLTGAYHGCSYGSVSFMGAGYLRDPFVPLLQGATSIPFGDVDALARVLAGGDVAAVLVEPIQGEGGVRELPPPFVEALCDLTAKHGALLIADEVQTGLGRTGRGFLATERWPRRPDVVLLAKQLGGGLLPLSAMLTRREIFVRAYGKEFAAGESHNNTMGYNALSAVAGLATLDLLTDELVATIRDTGAYLRERLESALRPNRLFKEVRGAGLMLGVQLETPDHPWLSFEHFGFPDLAHMSVVSPLVCHRLYRRGFFCFTCGHDWTIFRLQPRFDIPRATLDAFVDAAAEALAYVEGLT</sequence>
<dbReference type="FunFam" id="3.40.640.10:FF:000004">
    <property type="entry name" value="Acetylornithine aminotransferase"/>
    <property type="match status" value="1"/>
</dbReference>
<gene>
    <name evidence="5" type="ORF">BE15_29915</name>
</gene>
<evidence type="ECO:0008006" key="7">
    <source>
        <dbReference type="Google" id="ProtNLM"/>
    </source>
</evidence>
<keyword evidence="2" id="KW-0032">Aminotransferase</keyword>
<dbReference type="Pfam" id="PF00202">
    <property type="entry name" value="Aminotran_3"/>
    <property type="match status" value="1"/>
</dbReference>
<dbReference type="InterPro" id="IPR015424">
    <property type="entry name" value="PyrdxlP-dep_Trfase"/>
</dbReference>
<dbReference type="SUPFAM" id="SSF53383">
    <property type="entry name" value="PLP-dependent transferases"/>
    <property type="match status" value="1"/>
</dbReference>
<accession>A0A150QDE9</accession>
<organism evidence="5 6">
    <name type="scientific">Sorangium cellulosum</name>
    <name type="common">Polyangium cellulosum</name>
    <dbReference type="NCBI Taxonomy" id="56"/>
    <lineage>
        <taxon>Bacteria</taxon>
        <taxon>Pseudomonadati</taxon>
        <taxon>Myxococcota</taxon>
        <taxon>Polyangia</taxon>
        <taxon>Polyangiales</taxon>
        <taxon>Polyangiaceae</taxon>
        <taxon>Sorangium</taxon>
    </lineage>
</organism>
<dbReference type="PANTHER" id="PTHR11986">
    <property type="entry name" value="AMINOTRANSFERASE CLASS III"/>
    <property type="match status" value="1"/>
</dbReference>
<dbReference type="InterPro" id="IPR050103">
    <property type="entry name" value="Class-III_PLP-dep_AT"/>
</dbReference>
<dbReference type="RefSeq" id="WP_061610814.1">
    <property type="nucleotide sequence ID" value="NZ_JEMA01000788.1"/>
</dbReference>